<dbReference type="GO" id="GO:0007165">
    <property type="term" value="P:signal transduction"/>
    <property type="evidence" value="ECO:0007669"/>
    <property type="project" value="InterPro"/>
</dbReference>
<dbReference type="PROSITE" id="PS50017">
    <property type="entry name" value="DEATH_DOMAIN"/>
    <property type="match status" value="1"/>
</dbReference>
<evidence type="ECO:0000313" key="4">
    <source>
        <dbReference type="Proteomes" id="UP001186944"/>
    </source>
</evidence>
<evidence type="ECO:0000256" key="1">
    <source>
        <dbReference type="SAM" id="Coils"/>
    </source>
</evidence>
<protein>
    <recommendedName>
        <fullName evidence="2">Death domain-containing protein</fullName>
    </recommendedName>
</protein>
<comment type="caution">
    <text evidence="3">The sequence shown here is derived from an EMBL/GenBank/DDBJ whole genome shotgun (WGS) entry which is preliminary data.</text>
</comment>
<keyword evidence="4" id="KW-1185">Reference proteome</keyword>
<proteinExistence type="predicted"/>
<dbReference type="AlphaFoldDB" id="A0AA88YCM7"/>
<dbReference type="Gene3D" id="1.10.533.10">
    <property type="entry name" value="Death Domain, Fas"/>
    <property type="match status" value="1"/>
</dbReference>
<evidence type="ECO:0000313" key="3">
    <source>
        <dbReference type="EMBL" id="KAK3102383.1"/>
    </source>
</evidence>
<evidence type="ECO:0000259" key="2">
    <source>
        <dbReference type="PROSITE" id="PS50017"/>
    </source>
</evidence>
<feature type="coiled-coil region" evidence="1">
    <location>
        <begin position="156"/>
        <end position="190"/>
    </location>
</feature>
<dbReference type="EMBL" id="VSWD01000005">
    <property type="protein sequence ID" value="KAK3102383.1"/>
    <property type="molecule type" value="Genomic_DNA"/>
</dbReference>
<dbReference type="CDD" id="cd01670">
    <property type="entry name" value="Death"/>
    <property type="match status" value="1"/>
</dbReference>
<reference evidence="3" key="1">
    <citation type="submission" date="2019-08" db="EMBL/GenBank/DDBJ databases">
        <title>The improved chromosome-level genome for the pearl oyster Pinctada fucata martensii using PacBio sequencing and Hi-C.</title>
        <authorList>
            <person name="Zheng Z."/>
        </authorList>
    </citation>
    <scope>NUCLEOTIDE SEQUENCE</scope>
    <source>
        <strain evidence="3">ZZ-2019</strain>
        <tissue evidence="3">Adductor muscle</tissue>
    </source>
</reference>
<name>A0AA88YCM7_PINIB</name>
<keyword evidence="1" id="KW-0175">Coiled coil</keyword>
<gene>
    <name evidence="3" type="ORF">FSP39_010978</name>
</gene>
<dbReference type="SUPFAM" id="SSF47986">
    <property type="entry name" value="DEATH domain"/>
    <property type="match status" value="1"/>
</dbReference>
<dbReference type="InterPro" id="IPR000488">
    <property type="entry name" value="Death_dom"/>
</dbReference>
<organism evidence="3 4">
    <name type="scientific">Pinctada imbricata</name>
    <name type="common">Atlantic pearl-oyster</name>
    <name type="synonym">Pinctada martensii</name>
    <dbReference type="NCBI Taxonomy" id="66713"/>
    <lineage>
        <taxon>Eukaryota</taxon>
        <taxon>Metazoa</taxon>
        <taxon>Spiralia</taxon>
        <taxon>Lophotrochozoa</taxon>
        <taxon>Mollusca</taxon>
        <taxon>Bivalvia</taxon>
        <taxon>Autobranchia</taxon>
        <taxon>Pteriomorphia</taxon>
        <taxon>Pterioida</taxon>
        <taxon>Pterioidea</taxon>
        <taxon>Pteriidae</taxon>
        <taxon>Pinctada</taxon>
    </lineage>
</organism>
<feature type="coiled-coil region" evidence="1">
    <location>
        <begin position="22"/>
        <end position="70"/>
    </location>
</feature>
<dbReference type="Proteomes" id="UP001186944">
    <property type="component" value="Unassembled WGS sequence"/>
</dbReference>
<dbReference type="InterPro" id="IPR011029">
    <property type="entry name" value="DEATH-like_dom_sf"/>
</dbReference>
<feature type="domain" description="Death" evidence="2">
    <location>
        <begin position="265"/>
        <end position="323"/>
    </location>
</feature>
<accession>A0AA88YCM7</accession>
<sequence length="366" mass="43713">MAVMTSWLQADENYPVFLRNDIEDMERRKEEKVRAMREAKSRYHSLLYKLNQTELEYDRALGEMETWRDKEDALRVEEDYLKQLQGELQQELDFKEFRRDELVKNKAEFSADNYNEVYDMLIDEIRYVRDRMPLVKRQLAAAQHKLEWMADKKTGMSKIEKELKHIKKELSAAKKEQKEKETEFVDLEKSLELARRIHRYKTSTDAAEKIYFCLPFGSKQNQSLGTIDDKFTKVSTVVCSMIDQDWLTLYRRLPFHPKRGSQTIEKDISDINVEGARGPKEGRAMNAINRWRRHHTRAKVEDLVDTLKKMRRNDIVMEIEKTMNPPKLMEEVQEIYVPPNVAPELVPFYKEVERYDQLRKAHKVKR</sequence>